<accession>A0A7H9HXS6</accession>
<feature type="region of interest" description="Disordered" evidence="1">
    <location>
        <begin position="39"/>
        <end position="108"/>
    </location>
</feature>
<reference evidence="2 3" key="1">
    <citation type="submission" date="2020-06" db="EMBL/GenBank/DDBJ databases">
        <title>The yeast mating-type switching endonuclease HO is a domesticated member of an unorthodox homing genetic element family.</title>
        <authorList>
            <person name="Coughlan A.Y."/>
            <person name="Lombardi L."/>
            <person name="Braun-Galleani S."/>
            <person name="Martos A.R."/>
            <person name="Galeote V."/>
            <person name="Bigey F."/>
            <person name="Dequin S."/>
            <person name="Byrne K.P."/>
            <person name="Wolfe K.H."/>
        </authorList>
    </citation>
    <scope>NUCLEOTIDE SEQUENCE [LARGE SCALE GENOMIC DNA]</scope>
    <source>
        <strain evidence="2 3">CBS2947</strain>
    </source>
</reference>
<name>A0A7H9HXS6_9SACH</name>
<dbReference type="GO" id="GO:0070860">
    <property type="term" value="C:RNA polymerase I core factor complex"/>
    <property type="evidence" value="ECO:0007669"/>
    <property type="project" value="TreeGrafter"/>
</dbReference>
<feature type="compositionally biased region" description="Basic residues" evidence="1">
    <location>
        <begin position="62"/>
        <end position="71"/>
    </location>
</feature>
<dbReference type="InterPro" id="IPR053029">
    <property type="entry name" value="RNA_pol_I-specific_init_factor"/>
</dbReference>
<dbReference type="Pfam" id="PF04090">
    <property type="entry name" value="Rrn11"/>
    <property type="match status" value="1"/>
</dbReference>
<gene>
    <name evidence="2" type="ORF">HG537_0G04360</name>
</gene>
<dbReference type="PANTHER" id="PTHR28244">
    <property type="entry name" value="RNA POLYMERASE I-SPECIFIC TRANSCRIPTION INITIATION FACTOR RRN11"/>
    <property type="match status" value="1"/>
</dbReference>
<dbReference type="OrthoDB" id="2159786at2759"/>
<feature type="compositionally biased region" description="Polar residues" evidence="1">
    <location>
        <begin position="441"/>
        <end position="450"/>
    </location>
</feature>
<dbReference type="PANTHER" id="PTHR28244:SF1">
    <property type="entry name" value="RNA POLYMERASE I-SPECIFIC TRANSCRIPTION INITIATION FACTOR RRN11"/>
    <property type="match status" value="1"/>
</dbReference>
<dbReference type="EMBL" id="CP059273">
    <property type="protein sequence ID" value="QLQ82181.1"/>
    <property type="molecule type" value="Genomic_DNA"/>
</dbReference>
<keyword evidence="3" id="KW-1185">Reference proteome</keyword>
<dbReference type="GO" id="GO:0042790">
    <property type="term" value="P:nucleolar large rRNA transcription by RNA polymerase I"/>
    <property type="evidence" value="ECO:0007669"/>
    <property type="project" value="TreeGrafter"/>
</dbReference>
<proteinExistence type="predicted"/>
<dbReference type="Proteomes" id="UP000510647">
    <property type="component" value="Chromosome 7"/>
</dbReference>
<feature type="compositionally biased region" description="Acidic residues" evidence="1">
    <location>
        <begin position="420"/>
        <end position="429"/>
    </location>
</feature>
<dbReference type="GO" id="GO:0017025">
    <property type="term" value="F:TBP-class protein binding"/>
    <property type="evidence" value="ECO:0007669"/>
    <property type="project" value="TreeGrafter"/>
</dbReference>
<dbReference type="GO" id="GO:0001181">
    <property type="term" value="F:RNA polymerase I general transcription initiation factor activity"/>
    <property type="evidence" value="ECO:0007669"/>
    <property type="project" value="InterPro"/>
</dbReference>
<protein>
    <recommendedName>
        <fullName evidence="4">RNA polymerase I-specific transcription initiation factor RRN11</fullName>
    </recommendedName>
</protein>
<feature type="compositionally biased region" description="Acidic residues" evidence="1">
    <location>
        <begin position="79"/>
        <end position="99"/>
    </location>
</feature>
<feature type="compositionally biased region" description="Basic and acidic residues" evidence="1">
    <location>
        <begin position="407"/>
        <end position="419"/>
    </location>
</feature>
<evidence type="ECO:0000313" key="3">
    <source>
        <dbReference type="Proteomes" id="UP000510647"/>
    </source>
</evidence>
<evidence type="ECO:0008006" key="4">
    <source>
        <dbReference type="Google" id="ProtNLM"/>
    </source>
</evidence>
<dbReference type="AlphaFoldDB" id="A0A7H9HXS6"/>
<sequence>MFQFPITLTSKRVRNGRKLRYQYVNNLYQKYNKMEGITTNALPTPENSAAESSENEGALERKRNRIRRRLKSIAGESYSDSESDEELNDTGAQDDEEADQERSFFKKYEKPQESFEKWQTESRKRVPIRRTKVSFTKYQRMCKSAKRKMANALELASRHNRIYLQTVSEGLEMVEPVDGKPETYQMKHISVLNNLLHVQIYRGNWAAAYKCFALLIRIPEVDIRNVWGIGNQVLHAKESAKYLEFLEWMSNVYSSRTTYPEDINFRTAPVFTKGSRTHVPKFVTTWLWEALIQYTRESFEINGDYRPENDKLQELIDKISEMLLAPPYMEDSEIWFIYSLCHMVKADILSNKFDSHLVGSARDIASNQVIQHIQKTKSCLQTCITKDDFVYPKRHIERQLETFEDRLHIDDTDSKSMERDTDEMNEELDTQSIPSEYAYQSDLSGRSSST</sequence>
<dbReference type="InterPro" id="IPR007224">
    <property type="entry name" value="TIF_Rrn11"/>
</dbReference>
<dbReference type="GO" id="GO:0001164">
    <property type="term" value="F:RNA polymerase I core promoter sequence-specific DNA binding"/>
    <property type="evidence" value="ECO:0007669"/>
    <property type="project" value="InterPro"/>
</dbReference>
<evidence type="ECO:0000313" key="2">
    <source>
        <dbReference type="EMBL" id="QLQ82181.1"/>
    </source>
</evidence>
<feature type="compositionally biased region" description="Low complexity" evidence="1">
    <location>
        <begin position="46"/>
        <end position="56"/>
    </location>
</feature>
<feature type="region of interest" description="Disordered" evidence="1">
    <location>
        <begin position="407"/>
        <end position="450"/>
    </location>
</feature>
<evidence type="ECO:0000256" key="1">
    <source>
        <dbReference type="SAM" id="MobiDB-lite"/>
    </source>
</evidence>
<organism evidence="2 3">
    <name type="scientific">Torulaspora globosa</name>
    <dbReference type="NCBI Taxonomy" id="48254"/>
    <lineage>
        <taxon>Eukaryota</taxon>
        <taxon>Fungi</taxon>
        <taxon>Dikarya</taxon>
        <taxon>Ascomycota</taxon>
        <taxon>Saccharomycotina</taxon>
        <taxon>Saccharomycetes</taxon>
        <taxon>Saccharomycetales</taxon>
        <taxon>Saccharomycetaceae</taxon>
        <taxon>Torulaspora</taxon>
    </lineage>
</organism>